<evidence type="ECO:0000256" key="15">
    <source>
        <dbReference type="ARBA" id="ARBA00023136"/>
    </source>
</evidence>
<dbReference type="FunFam" id="1.10.510.10:FF:000417">
    <property type="entry name" value="Leucine-rich repeat receptor-like protein kinase"/>
    <property type="match status" value="1"/>
</dbReference>
<dbReference type="PROSITE" id="PS00107">
    <property type="entry name" value="PROTEIN_KINASE_ATP"/>
    <property type="match status" value="1"/>
</dbReference>
<dbReference type="Gene3D" id="3.80.10.10">
    <property type="entry name" value="Ribonuclease Inhibitor"/>
    <property type="match status" value="3"/>
</dbReference>
<dbReference type="FunFam" id="3.30.200.20:FF:000540">
    <property type="entry name" value="Receptor-like protein kinase HAIKU2"/>
    <property type="match status" value="1"/>
</dbReference>
<gene>
    <name evidence="24" type="ORF">ES332_D05G293400v1</name>
</gene>
<evidence type="ECO:0000256" key="20">
    <source>
        <dbReference type="PROSITE-ProRule" id="PRU10141"/>
    </source>
</evidence>
<dbReference type="InterPro" id="IPR050647">
    <property type="entry name" value="Plant_LRR-RLKs"/>
</dbReference>
<evidence type="ECO:0000256" key="10">
    <source>
        <dbReference type="ARBA" id="ARBA00022737"/>
    </source>
</evidence>
<evidence type="ECO:0000256" key="5">
    <source>
        <dbReference type="ARBA" id="ARBA00022553"/>
    </source>
</evidence>
<dbReference type="InterPro" id="IPR000719">
    <property type="entry name" value="Prot_kinase_dom"/>
</dbReference>
<evidence type="ECO:0000256" key="16">
    <source>
        <dbReference type="ARBA" id="ARBA00023170"/>
    </source>
</evidence>
<keyword evidence="13 20" id="KW-0067">ATP-binding</keyword>
<dbReference type="PANTHER" id="PTHR48056">
    <property type="entry name" value="LRR RECEPTOR-LIKE SERINE/THREONINE-PROTEIN KINASE-RELATED"/>
    <property type="match status" value="1"/>
</dbReference>
<evidence type="ECO:0000256" key="8">
    <source>
        <dbReference type="ARBA" id="ARBA00022692"/>
    </source>
</evidence>
<dbReference type="FunFam" id="3.80.10.10:FF:000453">
    <property type="entry name" value="Leucine-rich receptor-like protein kinase family protein"/>
    <property type="match status" value="1"/>
</dbReference>
<keyword evidence="6" id="KW-0433">Leucine-rich repeat</keyword>
<dbReference type="InterPro" id="IPR011009">
    <property type="entry name" value="Kinase-like_dom_sf"/>
</dbReference>
<dbReference type="Proteomes" id="UP000322667">
    <property type="component" value="Chromosome D05"/>
</dbReference>
<dbReference type="EC" id="2.7.11.1" evidence="2"/>
<dbReference type="PROSITE" id="PS50011">
    <property type="entry name" value="PROTEIN_KINASE_DOM"/>
    <property type="match status" value="1"/>
</dbReference>
<organism evidence="24 25">
    <name type="scientific">Gossypium tomentosum</name>
    <name type="common">Hawaiian cotton</name>
    <name type="synonym">Gossypium sandvicense</name>
    <dbReference type="NCBI Taxonomy" id="34277"/>
    <lineage>
        <taxon>Eukaryota</taxon>
        <taxon>Viridiplantae</taxon>
        <taxon>Streptophyta</taxon>
        <taxon>Embryophyta</taxon>
        <taxon>Tracheophyta</taxon>
        <taxon>Spermatophyta</taxon>
        <taxon>Magnoliopsida</taxon>
        <taxon>eudicotyledons</taxon>
        <taxon>Gunneridae</taxon>
        <taxon>Pentapetalae</taxon>
        <taxon>rosids</taxon>
        <taxon>malvids</taxon>
        <taxon>Malvales</taxon>
        <taxon>Malvaceae</taxon>
        <taxon>Malvoideae</taxon>
        <taxon>Gossypium</taxon>
    </lineage>
</organism>
<dbReference type="SMART" id="SM00369">
    <property type="entry name" value="LRR_TYP"/>
    <property type="match status" value="6"/>
</dbReference>
<dbReference type="SMART" id="SM00220">
    <property type="entry name" value="S_TKc"/>
    <property type="match status" value="1"/>
</dbReference>
<dbReference type="Pfam" id="PF00560">
    <property type="entry name" value="LRR_1"/>
    <property type="match status" value="2"/>
</dbReference>
<dbReference type="PANTHER" id="PTHR48056:SF41">
    <property type="entry name" value="RECEPTOR-LIKE PROTEIN KINASE HAIKU2"/>
    <property type="match status" value="1"/>
</dbReference>
<evidence type="ECO:0000256" key="22">
    <source>
        <dbReference type="SAM" id="SignalP"/>
    </source>
</evidence>
<dbReference type="InterPro" id="IPR003591">
    <property type="entry name" value="Leu-rich_rpt_typical-subtyp"/>
</dbReference>
<keyword evidence="3" id="KW-1003">Cell membrane</keyword>
<evidence type="ECO:0000256" key="11">
    <source>
        <dbReference type="ARBA" id="ARBA00022741"/>
    </source>
</evidence>
<feature type="binding site" evidence="20">
    <location>
        <position position="563"/>
    </location>
    <ligand>
        <name>ATP</name>
        <dbReference type="ChEBI" id="CHEBI:30616"/>
    </ligand>
</feature>
<dbReference type="PROSITE" id="PS00108">
    <property type="entry name" value="PROTEIN_KINASE_ST"/>
    <property type="match status" value="1"/>
</dbReference>
<dbReference type="AlphaFoldDB" id="A0A5D2L1L2"/>
<evidence type="ECO:0000256" key="3">
    <source>
        <dbReference type="ARBA" id="ARBA00022475"/>
    </source>
</evidence>
<evidence type="ECO:0000256" key="7">
    <source>
        <dbReference type="ARBA" id="ARBA00022679"/>
    </source>
</evidence>
<evidence type="ECO:0000256" key="21">
    <source>
        <dbReference type="SAM" id="MobiDB-lite"/>
    </source>
</evidence>
<evidence type="ECO:0000256" key="2">
    <source>
        <dbReference type="ARBA" id="ARBA00012513"/>
    </source>
</evidence>
<keyword evidence="9 22" id="KW-0732">Signal</keyword>
<evidence type="ECO:0000256" key="13">
    <source>
        <dbReference type="ARBA" id="ARBA00022840"/>
    </source>
</evidence>
<dbReference type="InterPro" id="IPR001611">
    <property type="entry name" value="Leu-rich_rpt"/>
</dbReference>
<dbReference type="Pfam" id="PF23598">
    <property type="entry name" value="LRR_14"/>
    <property type="match status" value="1"/>
</dbReference>
<feature type="region of interest" description="Disordered" evidence="21">
    <location>
        <begin position="572"/>
        <end position="593"/>
    </location>
</feature>
<comment type="subcellular location">
    <subcellularLocation>
        <location evidence="1">Cell membrane</location>
        <topology evidence="1">Single-pass membrane protein</topology>
    </subcellularLocation>
</comment>
<accession>A0A5D2L1L2</accession>
<evidence type="ECO:0000313" key="24">
    <source>
        <dbReference type="EMBL" id="TYH72956.1"/>
    </source>
</evidence>
<feature type="signal peptide" evidence="22">
    <location>
        <begin position="1"/>
        <end position="16"/>
    </location>
</feature>
<dbReference type="GO" id="GO:0005886">
    <property type="term" value="C:plasma membrane"/>
    <property type="evidence" value="ECO:0007669"/>
    <property type="project" value="UniProtKB-SubCell"/>
</dbReference>
<comment type="catalytic activity">
    <reaction evidence="18">
        <text>L-threonyl-[protein] + ATP = O-phospho-L-threonyl-[protein] + ADP + H(+)</text>
        <dbReference type="Rhea" id="RHEA:46608"/>
        <dbReference type="Rhea" id="RHEA-COMP:11060"/>
        <dbReference type="Rhea" id="RHEA-COMP:11605"/>
        <dbReference type="ChEBI" id="CHEBI:15378"/>
        <dbReference type="ChEBI" id="CHEBI:30013"/>
        <dbReference type="ChEBI" id="CHEBI:30616"/>
        <dbReference type="ChEBI" id="CHEBI:61977"/>
        <dbReference type="ChEBI" id="CHEBI:456216"/>
        <dbReference type="EC" id="2.7.11.1"/>
    </reaction>
</comment>
<evidence type="ECO:0000313" key="25">
    <source>
        <dbReference type="Proteomes" id="UP000322667"/>
    </source>
</evidence>
<dbReference type="Gene3D" id="3.30.200.20">
    <property type="entry name" value="Phosphorylase Kinase, domain 1"/>
    <property type="match status" value="1"/>
</dbReference>
<name>A0A5D2L1L2_GOSTO</name>
<dbReference type="GO" id="GO:0005524">
    <property type="term" value="F:ATP binding"/>
    <property type="evidence" value="ECO:0007669"/>
    <property type="project" value="UniProtKB-UniRule"/>
</dbReference>
<dbReference type="GO" id="GO:0033612">
    <property type="term" value="F:receptor serine/threonine kinase binding"/>
    <property type="evidence" value="ECO:0007669"/>
    <property type="project" value="TreeGrafter"/>
</dbReference>
<dbReference type="SMART" id="SM00365">
    <property type="entry name" value="LRR_SD22"/>
    <property type="match status" value="4"/>
</dbReference>
<dbReference type="GO" id="GO:0006952">
    <property type="term" value="P:defense response"/>
    <property type="evidence" value="ECO:0007669"/>
    <property type="project" value="UniProtKB-ARBA"/>
</dbReference>
<feature type="domain" description="Protein kinase" evidence="23">
    <location>
        <begin position="535"/>
        <end position="830"/>
    </location>
</feature>
<evidence type="ECO:0000256" key="12">
    <source>
        <dbReference type="ARBA" id="ARBA00022777"/>
    </source>
</evidence>
<keyword evidence="7" id="KW-0808">Transferase</keyword>
<evidence type="ECO:0000256" key="4">
    <source>
        <dbReference type="ARBA" id="ARBA00022527"/>
    </source>
</evidence>
<keyword evidence="4" id="KW-0723">Serine/threonine-protein kinase</keyword>
<evidence type="ECO:0000256" key="18">
    <source>
        <dbReference type="ARBA" id="ARBA00047899"/>
    </source>
</evidence>
<dbReference type="InterPro" id="IPR017441">
    <property type="entry name" value="Protein_kinase_ATP_BS"/>
</dbReference>
<sequence length="835" mass="92439">MFTRLLLLCCVKCYRGSVCSFEGITCNAEELIKEIELSNQNLTGALPLNLICQLQSLDKLSLRYNLLENFTGEELSNCVKLQYLDLGNNVFEGPFPDQILELKKLNFLDLGYCGIKGRIPRAIGNLTVLTDLQLQNNGLSGKIPVEIGKLHKLRRLQLYDNRLQGKLPVGLRNLTKLEYLDVSRNQLEGNISLLRYLTNMVSLQLTENLFTGIVPAGIWGLPKMVTIDITSNQFEGPITSDIKNAKEIRRLSTTWNKLSGELPEEISEATSLEIIELSSNQFWGKIPRGIGELKRLSSLELQYNRLSGSIPESLSSCRSITVINMAHNHLAGKIPRGIGELKGLSSLELQYNRLSGSIPESLSSCRSITVINMAHNHLAGKIPRGIGVLKGLSSLELQENGLSGSIPSSLGSSPLLDILDLSQNEFSGNIPKSLSSHSWSVLYLSNNRLSGPTPLSLVTAASERNFEGNPGLCSSIIKSFRQCPPDSGMSKDVRTLITCLALGGATILLASLEKSWEVKSFHRLTFSENEILDSLQQQNLIGRGGSGNVYKATLSNGLDLAVKHIWLKDSHASRRSQNSKPIQSKRDSKPKEFDTEVRTLSSIRHVNVVKLYCSMTSQDSTLLVYEYLPNGSLWDRLHTCRETELDWDPRYHIAVGAAKGLEYLHHGCERSVIHRDIKSSNILLDEFLKPRIADFGLAKMVQANGGKDSTHVIVGTHGYIAPEYCYIYKVNEKSDVYSFGVVLMELVIGKRPTEPEYGDDKDIVTWVLSKTKDKASVLGIIDPRIADASKEYATKVLKIAIFCTNTLAALRPTMRTVVQMLEAAEPRQLVTVAIG</sequence>
<reference evidence="24 25" key="1">
    <citation type="submission" date="2019-07" db="EMBL/GenBank/DDBJ databases">
        <title>WGS assembly of Gossypium tomentosum.</title>
        <authorList>
            <person name="Chen Z.J."/>
            <person name="Sreedasyam A."/>
            <person name="Ando A."/>
            <person name="Song Q."/>
            <person name="De L."/>
            <person name="Hulse-Kemp A."/>
            <person name="Ding M."/>
            <person name="Ye W."/>
            <person name="Kirkbride R."/>
            <person name="Jenkins J."/>
            <person name="Plott C."/>
            <person name="Lovell J."/>
            <person name="Lin Y.-M."/>
            <person name="Vaughn R."/>
            <person name="Liu B."/>
            <person name="Li W."/>
            <person name="Simpson S."/>
            <person name="Scheffler B."/>
            <person name="Saski C."/>
            <person name="Grover C."/>
            <person name="Hu G."/>
            <person name="Conover J."/>
            <person name="Carlson J."/>
            <person name="Shu S."/>
            <person name="Boston L."/>
            <person name="Williams M."/>
            <person name="Peterson D."/>
            <person name="Mcgee K."/>
            <person name="Jones D."/>
            <person name="Wendel J."/>
            <person name="Stelly D."/>
            <person name="Grimwood J."/>
            <person name="Schmutz J."/>
        </authorList>
    </citation>
    <scope>NUCLEOTIDE SEQUENCE [LARGE SCALE GENOMIC DNA]</scope>
    <source>
        <strain evidence="24">7179.01</strain>
    </source>
</reference>
<dbReference type="GO" id="GO:0004674">
    <property type="term" value="F:protein serine/threonine kinase activity"/>
    <property type="evidence" value="ECO:0007669"/>
    <property type="project" value="UniProtKB-KW"/>
</dbReference>
<evidence type="ECO:0000256" key="9">
    <source>
        <dbReference type="ARBA" id="ARBA00022729"/>
    </source>
</evidence>
<dbReference type="EMBL" id="CM017627">
    <property type="protein sequence ID" value="TYH72956.1"/>
    <property type="molecule type" value="Genomic_DNA"/>
</dbReference>
<feature type="compositionally biased region" description="Basic and acidic residues" evidence="21">
    <location>
        <begin position="584"/>
        <end position="593"/>
    </location>
</feature>
<protein>
    <recommendedName>
        <fullName evidence="2">non-specific serine/threonine protein kinase</fullName>
        <ecNumber evidence="2">2.7.11.1</ecNumber>
    </recommendedName>
</protein>
<dbReference type="InterPro" id="IPR032675">
    <property type="entry name" value="LRR_dom_sf"/>
</dbReference>
<dbReference type="Pfam" id="PF13855">
    <property type="entry name" value="LRR_8"/>
    <property type="match status" value="1"/>
</dbReference>
<keyword evidence="12" id="KW-0418">Kinase</keyword>
<keyword evidence="14" id="KW-1133">Transmembrane helix</keyword>
<evidence type="ECO:0000256" key="1">
    <source>
        <dbReference type="ARBA" id="ARBA00004162"/>
    </source>
</evidence>
<dbReference type="GO" id="GO:0009791">
    <property type="term" value="P:post-embryonic development"/>
    <property type="evidence" value="ECO:0007669"/>
    <property type="project" value="UniProtKB-ARBA"/>
</dbReference>
<keyword evidence="17" id="KW-0325">Glycoprotein</keyword>
<proteinExistence type="predicted"/>
<dbReference type="SUPFAM" id="SSF56112">
    <property type="entry name" value="Protein kinase-like (PK-like)"/>
    <property type="match status" value="1"/>
</dbReference>
<dbReference type="Gene3D" id="1.10.510.10">
    <property type="entry name" value="Transferase(Phosphotransferase) domain 1"/>
    <property type="match status" value="1"/>
</dbReference>
<comment type="catalytic activity">
    <reaction evidence="19">
        <text>L-seryl-[protein] + ATP = O-phospho-L-seryl-[protein] + ADP + H(+)</text>
        <dbReference type="Rhea" id="RHEA:17989"/>
        <dbReference type="Rhea" id="RHEA-COMP:9863"/>
        <dbReference type="Rhea" id="RHEA-COMP:11604"/>
        <dbReference type="ChEBI" id="CHEBI:15378"/>
        <dbReference type="ChEBI" id="CHEBI:29999"/>
        <dbReference type="ChEBI" id="CHEBI:30616"/>
        <dbReference type="ChEBI" id="CHEBI:83421"/>
        <dbReference type="ChEBI" id="CHEBI:456216"/>
        <dbReference type="EC" id="2.7.11.1"/>
    </reaction>
</comment>
<evidence type="ECO:0000256" key="19">
    <source>
        <dbReference type="ARBA" id="ARBA00048679"/>
    </source>
</evidence>
<keyword evidence="8" id="KW-0812">Transmembrane</keyword>
<keyword evidence="16" id="KW-0675">Receptor</keyword>
<feature type="chain" id="PRO_5022829327" description="non-specific serine/threonine protein kinase" evidence="22">
    <location>
        <begin position="17"/>
        <end position="835"/>
    </location>
</feature>
<keyword evidence="15" id="KW-0472">Membrane</keyword>
<keyword evidence="11 20" id="KW-0547">Nucleotide-binding</keyword>
<keyword evidence="10" id="KW-0677">Repeat</keyword>
<dbReference type="FunFam" id="3.80.10.10:FF:000095">
    <property type="entry name" value="LRR receptor-like serine/threonine-protein kinase GSO1"/>
    <property type="match status" value="1"/>
</dbReference>
<dbReference type="GO" id="GO:0051707">
    <property type="term" value="P:response to other organism"/>
    <property type="evidence" value="ECO:0007669"/>
    <property type="project" value="UniProtKB-ARBA"/>
</dbReference>
<evidence type="ECO:0000256" key="6">
    <source>
        <dbReference type="ARBA" id="ARBA00022614"/>
    </source>
</evidence>
<keyword evidence="25" id="KW-1185">Reference proteome</keyword>
<dbReference type="Pfam" id="PF00069">
    <property type="entry name" value="Pkinase"/>
    <property type="match status" value="1"/>
</dbReference>
<evidence type="ECO:0000256" key="14">
    <source>
        <dbReference type="ARBA" id="ARBA00022989"/>
    </source>
</evidence>
<evidence type="ECO:0000259" key="23">
    <source>
        <dbReference type="PROSITE" id="PS50011"/>
    </source>
</evidence>
<evidence type="ECO:0000256" key="17">
    <source>
        <dbReference type="ARBA" id="ARBA00023180"/>
    </source>
</evidence>
<dbReference type="InterPro" id="IPR055414">
    <property type="entry name" value="LRR_R13L4/SHOC2-like"/>
</dbReference>
<dbReference type="SUPFAM" id="SSF52058">
    <property type="entry name" value="L domain-like"/>
    <property type="match status" value="2"/>
</dbReference>
<dbReference type="InterPro" id="IPR008271">
    <property type="entry name" value="Ser/Thr_kinase_AS"/>
</dbReference>
<keyword evidence="5" id="KW-0597">Phosphoprotein</keyword>